<feature type="domain" description="DUF397" evidence="1">
    <location>
        <begin position="11"/>
        <end position="61"/>
    </location>
</feature>
<dbReference type="RefSeq" id="WP_378053880.1">
    <property type="nucleotide sequence ID" value="NZ_JBHSIS010000002.1"/>
</dbReference>
<evidence type="ECO:0000259" key="1">
    <source>
        <dbReference type="Pfam" id="PF04149"/>
    </source>
</evidence>
<dbReference type="InterPro" id="IPR007278">
    <property type="entry name" value="DUF397"/>
</dbReference>
<dbReference type="EMBL" id="JBHSIS010000002">
    <property type="protein sequence ID" value="MFC4852294.1"/>
    <property type="molecule type" value="Genomic_DNA"/>
</dbReference>
<accession>A0ABV9RY62</accession>
<proteinExistence type="predicted"/>
<sequence>MVNVDLAGALWRTSTYTQGNGACVEVALTPSVAGIRDSKQPDGGVVLAGFPAWDAFRRAVKGAELDPR</sequence>
<keyword evidence="3" id="KW-1185">Reference proteome</keyword>
<gene>
    <name evidence="2" type="ORF">ACFPCV_02170</name>
</gene>
<organism evidence="2 3">
    <name type="scientific">Actinophytocola glycyrrhizae</name>
    <dbReference type="NCBI Taxonomy" id="2044873"/>
    <lineage>
        <taxon>Bacteria</taxon>
        <taxon>Bacillati</taxon>
        <taxon>Actinomycetota</taxon>
        <taxon>Actinomycetes</taxon>
        <taxon>Pseudonocardiales</taxon>
        <taxon>Pseudonocardiaceae</taxon>
    </lineage>
</organism>
<evidence type="ECO:0000313" key="2">
    <source>
        <dbReference type="EMBL" id="MFC4852294.1"/>
    </source>
</evidence>
<comment type="caution">
    <text evidence="2">The sequence shown here is derived from an EMBL/GenBank/DDBJ whole genome shotgun (WGS) entry which is preliminary data.</text>
</comment>
<name>A0ABV9RY62_9PSEU</name>
<dbReference type="Proteomes" id="UP001595859">
    <property type="component" value="Unassembled WGS sequence"/>
</dbReference>
<protein>
    <submittedName>
        <fullName evidence="2">DUF397 domain-containing protein</fullName>
    </submittedName>
</protein>
<dbReference type="Pfam" id="PF04149">
    <property type="entry name" value="DUF397"/>
    <property type="match status" value="1"/>
</dbReference>
<evidence type="ECO:0000313" key="3">
    <source>
        <dbReference type="Proteomes" id="UP001595859"/>
    </source>
</evidence>
<reference evidence="3" key="1">
    <citation type="journal article" date="2019" name="Int. J. Syst. Evol. Microbiol.">
        <title>The Global Catalogue of Microorganisms (GCM) 10K type strain sequencing project: providing services to taxonomists for standard genome sequencing and annotation.</title>
        <authorList>
            <consortium name="The Broad Institute Genomics Platform"/>
            <consortium name="The Broad Institute Genome Sequencing Center for Infectious Disease"/>
            <person name="Wu L."/>
            <person name="Ma J."/>
        </authorList>
    </citation>
    <scope>NUCLEOTIDE SEQUENCE [LARGE SCALE GENOMIC DNA]</scope>
    <source>
        <strain evidence="3">ZS-22-S1</strain>
    </source>
</reference>